<dbReference type="SUPFAM" id="SSF56563">
    <property type="entry name" value="Major capsid protein gp5"/>
    <property type="match status" value="1"/>
</dbReference>
<comment type="caution">
    <text evidence="1">The sequence shown here is derived from an EMBL/GenBank/DDBJ whole genome shotgun (WGS) entry which is preliminary data.</text>
</comment>
<dbReference type="AlphaFoldDB" id="A0A8J3CHX6"/>
<reference evidence="1" key="1">
    <citation type="journal article" date="2014" name="Int. J. Syst. Evol. Microbiol.">
        <title>Complete genome sequence of Corynebacterium casei LMG S-19264T (=DSM 44701T), isolated from a smear-ripened cheese.</title>
        <authorList>
            <consortium name="US DOE Joint Genome Institute (JGI-PGF)"/>
            <person name="Walter F."/>
            <person name="Albersmeier A."/>
            <person name="Kalinowski J."/>
            <person name="Ruckert C."/>
        </authorList>
    </citation>
    <scope>NUCLEOTIDE SEQUENCE</scope>
    <source>
        <strain evidence="1">CGMCC 4.5737</strain>
    </source>
</reference>
<proteinExistence type="predicted"/>
<accession>A0A8J3CHX6</accession>
<organism evidence="1 2">
    <name type="scientific">Longimycelium tulufanense</name>
    <dbReference type="NCBI Taxonomy" id="907463"/>
    <lineage>
        <taxon>Bacteria</taxon>
        <taxon>Bacillati</taxon>
        <taxon>Actinomycetota</taxon>
        <taxon>Actinomycetes</taxon>
        <taxon>Pseudonocardiales</taxon>
        <taxon>Pseudonocardiaceae</taxon>
        <taxon>Longimycelium</taxon>
    </lineage>
</organism>
<evidence type="ECO:0000313" key="1">
    <source>
        <dbReference type="EMBL" id="GGM64118.1"/>
    </source>
</evidence>
<reference evidence="1" key="2">
    <citation type="submission" date="2020-09" db="EMBL/GenBank/DDBJ databases">
        <authorList>
            <person name="Sun Q."/>
            <person name="Zhou Y."/>
        </authorList>
    </citation>
    <scope>NUCLEOTIDE SEQUENCE</scope>
    <source>
        <strain evidence="1">CGMCC 4.5737</strain>
    </source>
</reference>
<gene>
    <name evidence="1" type="ORF">GCM10012275_38340</name>
</gene>
<dbReference type="EMBL" id="BMMK01000018">
    <property type="protein sequence ID" value="GGM64118.1"/>
    <property type="molecule type" value="Genomic_DNA"/>
</dbReference>
<keyword evidence="2" id="KW-1185">Reference proteome</keyword>
<sequence length="511" mass="56575">MSEQITLDTLASEVRQRMSALDEKLSESISDTRLAELVRTNLSQIVESDPEFVRKLKFGPATPDRTLVGTKYARWGLSLSDIEFLFEMQESLRGQRKVSGGVYEGPSEELTRTFEAISNACYLPAEKVREIDRKAIDDMFPRIPLRWFRGGDRALAREGKYELTGAYQSAIRAMDTAETGFGKELIGNQYVGELWEAARRESRVFGLIDTFEMTDPTAFLPVEVDFPEMLFVSESTANNSSNYATVKTGSERVQVDAKKFVIHQMWSGEMEEDSIIPFIPFLRRQAGLSIGFHSDSLVLNGDTTNAGTGNINLDDADPADTKHYLAFDGIRHAALVDNTGNDVNAAGAVTLSLLNDLRGKMIDTTRKVDWGHPTDMNDLVYVSDPETADKIALLDEVLTVDKYGPAATVLNGELARIQGHPHIPSIAVSKTEDDGKVSNTAANNTKGQVIAFNRRAFKVGWRRRVRVETERLPATDQTRIVYSLRMGFGRFTPTGAASGIEAAATLRNISL</sequence>
<protein>
    <recommendedName>
        <fullName evidence="3">Phage major capsid protein</fullName>
    </recommendedName>
</protein>
<dbReference type="Proteomes" id="UP000637578">
    <property type="component" value="Unassembled WGS sequence"/>
</dbReference>
<name>A0A8J3CHX6_9PSEU</name>
<evidence type="ECO:0008006" key="3">
    <source>
        <dbReference type="Google" id="ProtNLM"/>
    </source>
</evidence>
<evidence type="ECO:0000313" key="2">
    <source>
        <dbReference type="Proteomes" id="UP000637578"/>
    </source>
</evidence>